<evidence type="ECO:0000313" key="3">
    <source>
        <dbReference type="Proteomes" id="UP000765509"/>
    </source>
</evidence>
<sequence length="163" mass="18339">MSYFDSYTTEQVLSQFLPCKPLRTDASGSLCPPQSLRPEMNPIHPDSNLHRRKHPCRYHPKSLQGSLNSAVTTTPSHSHSLVLTGPNIINSVEDEEAVQESGATNYSTDKSVSQHKGSPNKSARSSVYNYFKLTSENGTWDHKRQMMRFIYKCNHCNAQINIA</sequence>
<organism evidence="2 3">
    <name type="scientific">Austropuccinia psidii MF-1</name>
    <dbReference type="NCBI Taxonomy" id="1389203"/>
    <lineage>
        <taxon>Eukaryota</taxon>
        <taxon>Fungi</taxon>
        <taxon>Dikarya</taxon>
        <taxon>Basidiomycota</taxon>
        <taxon>Pucciniomycotina</taxon>
        <taxon>Pucciniomycetes</taxon>
        <taxon>Pucciniales</taxon>
        <taxon>Sphaerophragmiaceae</taxon>
        <taxon>Austropuccinia</taxon>
    </lineage>
</organism>
<accession>A0A9Q3BBQ2</accession>
<evidence type="ECO:0000256" key="1">
    <source>
        <dbReference type="SAM" id="MobiDB-lite"/>
    </source>
</evidence>
<feature type="region of interest" description="Disordered" evidence="1">
    <location>
        <begin position="95"/>
        <end position="123"/>
    </location>
</feature>
<dbReference type="Proteomes" id="UP000765509">
    <property type="component" value="Unassembled WGS sequence"/>
</dbReference>
<name>A0A9Q3BBQ2_9BASI</name>
<proteinExistence type="predicted"/>
<keyword evidence="3" id="KW-1185">Reference proteome</keyword>
<protein>
    <submittedName>
        <fullName evidence="2">Uncharacterized protein</fullName>
    </submittedName>
</protein>
<dbReference type="EMBL" id="AVOT02000383">
    <property type="protein sequence ID" value="MBW0462601.1"/>
    <property type="molecule type" value="Genomic_DNA"/>
</dbReference>
<feature type="region of interest" description="Disordered" evidence="1">
    <location>
        <begin position="32"/>
        <end position="54"/>
    </location>
</feature>
<comment type="caution">
    <text evidence="2">The sequence shown here is derived from an EMBL/GenBank/DDBJ whole genome shotgun (WGS) entry which is preliminary data.</text>
</comment>
<feature type="compositionally biased region" description="Polar residues" evidence="1">
    <location>
        <begin position="101"/>
        <end position="123"/>
    </location>
</feature>
<evidence type="ECO:0000313" key="2">
    <source>
        <dbReference type="EMBL" id="MBW0462601.1"/>
    </source>
</evidence>
<dbReference type="AlphaFoldDB" id="A0A9Q3BBQ2"/>
<reference evidence="2" key="1">
    <citation type="submission" date="2021-03" db="EMBL/GenBank/DDBJ databases">
        <title>Draft genome sequence of rust myrtle Austropuccinia psidii MF-1, a brazilian biotype.</title>
        <authorList>
            <person name="Quecine M.C."/>
            <person name="Pachon D.M.R."/>
            <person name="Bonatelli M.L."/>
            <person name="Correr F.H."/>
            <person name="Franceschini L.M."/>
            <person name="Leite T.F."/>
            <person name="Margarido G.R.A."/>
            <person name="Almeida C.A."/>
            <person name="Ferrarezi J.A."/>
            <person name="Labate C.A."/>
        </authorList>
    </citation>
    <scope>NUCLEOTIDE SEQUENCE</scope>
    <source>
        <strain evidence="2">MF-1</strain>
    </source>
</reference>
<gene>
    <name evidence="2" type="ORF">O181_002316</name>
</gene>